<dbReference type="RefSeq" id="WP_176867160.1">
    <property type="nucleotide sequence ID" value="NZ_JABXWT010000018.1"/>
</dbReference>
<dbReference type="InterPro" id="IPR036390">
    <property type="entry name" value="WH_DNA-bd_sf"/>
</dbReference>
<dbReference type="InterPro" id="IPR000847">
    <property type="entry name" value="LysR_HTH_N"/>
</dbReference>
<keyword evidence="7" id="KW-1185">Reference proteome</keyword>
<evidence type="ECO:0000256" key="4">
    <source>
        <dbReference type="ARBA" id="ARBA00023163"/>
    </source>
</evidence>
<dbReference type="InterPro" id="IPR036388">
    <property type="entry name" value="WH-like_DNA-bd_sf"/>
</dbReference>
<comment type="caution">
    <text evidence="6">The sequence shown here is derived from an EMBL/GenBank/DDBJ whole genome shotgun (WGS) entry which is preliminary data.</text>
</comment>
<dbReference type="Pfam" id="PF00126">
    <property type="entry name" value="HTH_1"/>
    <property type="match status" value="1"/>
</dbReference>
<keyword evidence="2" id="KW-0805">Transcription regulation</keyword>
<dbReference type="PANTHER" id="PTHR30537">
    <property type="entry name" value="HTH-TYPE TRANSCRIPTIONAL REGULATOR"/>
    <property type="match status" value="1"/>
</dbReference>
<protein>
    <submittedName>
        <fullName evidence="6">LysR family transcriptional regulator</fullName>
    </submittedName>
</protein>
<evidence type="ECO:0000256" key="2">
    <source>
        <dbReference type="ARBA" id="ARBA00023015"/>
    </source>
</evidence>
<feature type="domain" description="HTH lysR-type" evidence="5">
    <location>
        <begin position="15"/>
        <end position="63"/>
    </location>
</feature>
<dbReference type="Pfam" id="PF03466">
    <property type="entry name" value="LysR_substrate"/>
    <property type="match status" value="1"/>
</dbReference>
<evidence type="ECO:0000313" key="7">
    <source>
        <dbReference type="Proteomes" id="UP000630805"/>
    </source>
</evidence>
<dbReference type="PROSITE" id="PS50931">
    <property type="entry name" value="HTH_LYSR"/>
    <property type="match status" value="1"/>
</dbReference>
<evidence type="ECO:0000256" key="3">
    <source>
        <dbReference type="ARBA" id="ARBA00023125"/>
    </source>
</evidence>
<dbReference type="SUPFAM" id="SSF53850">
    <property type="entry name" value="Periplasmic binding protein-like II"/>
    <property type="match status" value="1"/>
</dbReference>
<reference evidence="6 7" key="1">
    <citation type="submission" date="2020-06" db="EMBL/GenBank/DDBJ databases">
        <authorList>
            <person name="Cao W.R."/>
        </authorList>
    </citation>
    <scope>NUCLEOTIDE SEQUENCE [LARGE SCALE GENOMIC DNA]</scope>
    <source>
        <strain evidence="6 7">B1Z28</strain>
    </source>
</reference>
<accession>A0ABX2PVR5</accession>
<evidence type="ECO:0000256" key="1">
    <source>
        <dbReference type="ARBA" id="ARBA00009437"/>
    </source>
</evidence>
<dbReference type="EMBL" id="JABXWT010000018">
    <property type="protein sequence ID" value="NVO58113.1"/>
    <property type="molecule type" value="Genomic_DNA"/>
</dbReference>
<keyword evidence="4" id="KW-0804">Transcription</keyword>
<gene>
    <name evidence="6" type="ORF">HW561_20170</name>
</gene>
<proteinExistence type="inferred from homology"/>
<dbReference type="Gene3D" id="1.10.10.10">
    <property type="entry name" value="Winged helix-like DNA-binding domain superfamily/Winged helix DNA-binding domain"/>
    <property type="match status" value="1"/>
</dbReference>
<keyword evidence="3" id="KW-0238">DNA-binding</keyword>
<dbReference type="InterPro" id="IPR058163">
    <property type="entry name" value="LysR-type_TF_proteobact-type"/>
</dbReference>
<comment type="similarity">
    <text evidence="1">Belongs to the LysR transcriptional regulatory family.</text>
</comment>
<dbReference type="Proteomes" id="UP000630805">
    <property type="component" value="Unassembled WGS sequence"/>
</dbReference>
<dbReference type="SUPFAM" id="SSF46785">
    <property type="entry name" value="Winged helix' DNA-binding domain"/>
    <property type="match status" value="1"/>
</dbReference>
<evidence type="ECO:0000259" key="5">
    <source>
        <dbReference type="PROSITE" id="PS50931"/>
    </source>
</evidence>
<dbReference type="InterPro" id="IPR005119">
    <property type="entry name" value="LysR_subst-bd"/>
</dbReference>
<dbReference type="PANTHER" id="PTHR30537:SF3">
    <property type="entry name" value="TRANSCRIPTIONAL REGULATORY PROTEIN"/>
    <property type="match status" value="1"/>
</dbReference>
<dbReference type="Gene3D" id="3.40.190.290">
    <property type="match status" value="1"/>
</dbReference>
<evidence type="ECO:0000313" key="6">
    <source>
        <dbReference type="EMBL" id="NVO58113.1"/>
    </source>
</evidence>
<sequence length="296" mass="32987">MNAQKIDWSDVPFVLAVCEAGSLSGAARQLGVNHSTVFRRIEGVEARLGVTLFERLSHGYIMTAAGEHFFRNGLHLRDGMNSIERELGGQDLRLAGALTVTTTDTLLHCLTPVFSEFQRKYPDIELRLLSGTRPLDLMQRDADIALRPTSAPPEHWIGRNLTNLAYAAYASGDYLDAMRDQPTSEHRWIRLNDSLNQSPMSQITLQHKAEGAPVTVSSSLMGVFDLVRGGLGFGALPCYLGDVYSDLVRVHDPDEKFNSNLWMLAHPDIRRSARVHAFFEFATARIREALAYTDES</sequence>
<name>A0ABX2PVR5_9RHOB</name>
<organism evidence="6 7">
    <name type="scientific">Ruegeria haliotis</name>
    <dbReference type="NCBI Taxonomy" id="2747601"/>
    <lineage>
        <taxon>Bacteria</taxon>
        <taxon>Pseudomonadati</taxon>
        <taxon>Pseudomonadota</taxon>
        <taxon>Alphaproteobacteria</taxon>
        <taxon>Rhodobacterales</taxon>
        <taxon>Roseobacteraceae</taxon>
        <taxon>Ruegeria</taxon>
    </lineage>
</organism>